<dbReference type="OrthoDB" id="694022at2759"/>
<proteinExistence type="predicted"/>
<protein>
    <recommendedName>
        <fullName evidence="3">Calmodulin binding protein-like N-terminal domain-containing protein</fullName>
    </recommendedName>
</protein>
<dbReference type="STRING" id="4565.A0A3B6FZ13"/>
<evidence type="ECO:0000256" key="1">
    <source>
        <dbReference type="SAM" id="Coils"/>
    </source>
</evidence>
<dbReference type="EnsemblPlants" id="TraesCS3B02G600600.1">
    <property type="protein sequence ID" value="TraesCS3B02G600600.1"/>
    <property type="gene ID" value="TraesCS3B02G600600"/>
</dbReference>
<feature type="region of interest" description="Disordered" evidence="2">
    <location>
        <begin position="271"/>
        <end position="324"/>
    </location>
</feature>
<dbReference type="GO" id="GO:0005516">
    <property type="term" value="F:calmodulin binding"/>
    <property type="evidence" value="ECO:0007669"/>
    <property type="project" value="InterPro"/>
</dbReference>
<dbReference type="Pfam" id="PF07887">
    <property type="entry name" value="Calmodulin_bind"/>
    <property type="match status" value="2"/>
</dbReference>
<dbReference type="Gramene" id="TraesCS3B02G600600.1">
    <property type="protein sequence ID" value="TraesCS3B02G600600.1"/>
    <property type="gene ID" value="TraesCS3B02G600600"/>
</dbReference>
<evidence type="ECO:0000256" key="2">
    <source>
        <dbReference type="SAM" id="MobiDB-lite"/>
    </source>
</evidence>
<dbReference type="GO" id="GO:0005634">
    <property type="term" value="C:nucleus"/>
    <property type="evidence" value="ECO:0000318"/>
    <property type="project" value="GO_Central"/>
</dbReference>
<dbReference type="PANTHER" id="PTHR31713:SF80">
    <property type="entry name" value="HMA DOMAIN-CONTAINING PROTEIN"/>
    <property type="match status" value="1"/>
</dbReference>
<feature type="domain" description="Calmodulin binding protein-like N-terminal" evidence="3">
    <location>
        <begin position="133"/>
        <end position="273"/>
    </location>
</feature>
<dbReference type="GeneID" id="123067029"/>
<gene>
    <name evidence="4" type="primary">LOC123067029</name>
</gene>
<evidence type="ECO:0000313" key="5">
    <source>
        <dbReference type="Proteomes" id="UP000019116"/>
    </source>
</evidence>
<dbReference type="RefSeq" id="XP_044345924.1">
    <property type="nucleotide sequence ID" value="XM_044489989.1"/>
</dbReference>
<evidence type="ECO:0000259" key="3">
    <source>
        <dbReference type="Pfam" id="PF07887"/>
    </source>
</evidence>
<dbReference type="GO" id="GO:0080142">
    <property type="term" value="P:regulation of salicylic acid biosynthetic process"/>
    <property type="evidence" value="ECO:0000318"/>
    <property type="project" value="GO_Central"/>
</dbReference>
<feature type="domain" description="Calmodulin binding protein-like N-terminal" evidence="3">
    <location>
        <begin position="548"/>
        <end position="692"/>
    </location>
</feature>
<accession>A0A3B6FZ13</accession>
<dbReference type="Gramene" id="TraesCS3B03G1500500.1">
    <property type="protein sequence ID" value="TraesCS3B03G1500500.1.CDS"/>
    <property type="gene ID" value="TraesCS3B03G1500500"/>
</dbReference>
<dbReference type="InterPro" id="IPR046831">
    <property type="entry name" value="Calmodulin_bind_N"/>
</dbReference>
<name>A0A3B6FZ13_WHEAT</name>
<keyword evidence="5" id="KW-1185">Reference proteome</keyword>
<feature type="coiled-coil region" evidence="1">
    <location>
        <begin position="66"/>
        <end position="108"/>
    </location>
</feature>
<dbReference type="GO" id="GO:0003700">
    <property type="term" value="F:DNA-binding transcription factor activity"/>
    <property type="evidence" value="ECO:0000318"/>
    <property type="project" value="GO_Central"/>
</dbReference>
<dbReference type="PANTHER" id="PTHR31713">
    <property type="entry name" value="OS02G0177800 PROTEIN"/>
    <property type="match status" value="1"/>
</dbReference>
<organism evidence="4">
    <name type="scientific">Triticum aestivum</name>
    <name type="common">Wheat</name>
    <dbReference type="NCBI Taxonomy" id="4565"/>
    <lineage>
        <taxon>Eukaryota</taxon>
        <taxon>Viridiplantae</taxon>
        <taxon>Streptophyta</taxon>
        <taxon>Embryophyta</taxon>
        <taxon>Tracheophyta</taxon>
        <taxon>Spermatophyta</taxon>
        <taxon>Magnoliopsida</taxon>
        <taxon>Liliopsida</taxon>
        <taxon>Poales</taxon>
        <taxon>Poaceae</taxon>
        <taxon>BOP clade</taxon>
        <taxon>Pooideae</taxon>
        <taxon>Triticodae</taxon>
        <taxon>Triticeae</taxon>
        <taxon>Triticinae</taxon>
        <taxon>Triticum</taxon>
    </lineage>
</organism>
<sequence length="831" mass="93838">MGKKRKQDQWRDDSSSSNVKRRRSCHCENGETSRPNDGISPREGLSAIVRAVTELKDVMQLQLRMEEKFNKRIQKLKEKRKKDKKKHEEDLRVLKEELESKFEDMQKEVCGEVNHYKASPSQRSQLSQSTRFRLVIENSVSRTIYKKETIETVDGGGHIKVVMYDGGNPIASDHRLASVRVELVVIEGGFDEKRDSWSKEEFEERIIKPRRTTTLTSLVKNGAFNLIGGSCDHEGAIIMDNSQQREVKLGVRITVPTETRVLEGVSNPFKVQEGKTKKSAPNKTGKKLSHPVPTRNLVQPTSTHAAQHDRGKHSGFPTDGTAEDNRLSYPPATVPPIVEGNGHALNCNSQQSSQQIPTPILWQPTSTHSMQHGYYPPLPAFGQDQFTSLPNASSQVAFPNLSEYGSLDGQWNSIPRGEIFVEDVNHSNVQLPVEEYYIDASFTCGQVLLQWYKPQVELKEHWNFLDQLMPLYSTQSGFYRESFHSTSLMEKAHKLMGSTSGDSVMKIITSLPSRATQTPQRRGVLVQPIAPYDSHDEPPVKKQRNAKYQLRFVNRVCNEYYTWEQIKSEDGNLLKVALYDENNLVVTSGPLSAASVEIVLLHGDFNADGQDYWPSEEFRACVVHPQSVKEPPALGGDGVLALTDGEADISNMYFRTSSFHARTGMFKMGLEIKNAREESVQEGITRPFLVRVCQGEESSCPLIRPFKLFGMGTEDVGASSALHYQSLQVRSVFWALMAEHHHSTVRRASNHSSEHYLLKYVRGIVKLKCLLMRRRDRKKLYMQKSKDADDYNAAIAKKLKYSYMQKNKDADDSASAFAKAPSSLSVRAPRV</sequence>
<dbReference type="AlphaFoldDB" id="A0A3B6FZ13"/>
<keyword evidence="1" id="KW-0175">Coiled coil</keyword>
<dbReference type="InterPro" id="IPR012416">
    <property type="entry name" value="CBP60"/>
</dbReference>
<feature type="region of interest" description="Disordered" evidence="2">
    <location>
        <begin position="1"/>
        <end position="43"/>
    </location>
</feature>
<feature type="compositionally biased region" description="Basic residues" evidence="2">
    <location>
        <begin position="277"/>
        <end position="289"/>
    </location>
</feature>
<evidence type="ECO:0000313" key="4">
    <source>
        <dbReference type="EnsemblPlants" id="TraesCS3B02G600600.1"/>
    </source>
</evidence>
<reference evidence="4" key="2">
    <citation type="submission" date="2018-10" db="UniProtKB">
        <authorList>
            <consortium name="EnsemblPlants"/>
        </authorList>
    </citation>
    <scope>IDENTIFICATION</scope>
</reference>
<feature type="compositionally biased region" description="Polar residues" evidence="2">
    <location>
        <begin position="296"/>
        <end position="305"/>
    </location>
</feature>
<dbReference type="GO" id="GO:0043565">
    <property type="term" value="F:sequence-specific DNA binding"/>
    <property type="evidence" value="ECO:0000318"/>
    <property type="project" value="GO_Central"/>
</dbReference>
<reference evidence="4" key="1">
    <citation type="submission" date="2018-08" db="EMBL/GenBank/DDBJ databases">
        <authorList>
            <person name="Rossello M."/>
        </authorList>
    </citation>
    <scope>NUCLEOTIDE SEQUENCE [LARGE SCALE GENOMIC DNA]</scope>
    <source>
        <strain evidence="4">cv. Chinese Spring</strain>
    </source>
</reference>
<dbReference type="Proteomes" id="UP000019116">
    <property type="component" value="Chromosome 3B"/>
</dbReference>